<proteinExistence type="predicted"/>
<dbReference type="Proteomes" id="UP001381693">
    <property type="component" value="Unassembled WGS sequence"/>
</dbReference>
<keyword evidence="2" id="KW-1185">Reference proteome</keyword>
<reference evidence="1 2" key="1">
    <citation type="submission" date="2023-11" db="EMBL/GenBank/DDBJ databases">
        <title>Halocaridina rubra genome assembly.</title>
        <authorList>
            <person name="Smith C."/>
        </authorList>
    </citation>
    <scope>NUCLEOTIDE SEQUENCE [LARGE SCALE GENOMIC DNA]</scope>
    <source>
        <strain evidence="1">EP-1</strain>
        <tissue evidence="1">Whole</tissue>
    </source>
</reference>
<name>A0AAN9AFK4_HALRR</name>
<evidence type="ECO:0000313" key="1">
    <source>
        <dbReference type="EMBL" id="KAK7085735.1"/>
    </source>
</evidence>
<gene>
    <name evidence="1" type="ORF">SK128_008107</name>
</gene>
<evidence type="ECO:0000313" key="2">
    <source>
        <dbReference type="Proteomes" id="UP001381693"/>
    </source>
</evidence>
<dbReference type="InterPro" id="IPR052058">
    <property type="entry name" value="Alcohol_O-acetyltransferase"/>
</dbReference>
<dbReference type="PANTHER" id="PTHR28037">
    <property type="entry name" value="ALCOHOL O-ACETYLTRANSFERASE 1-RELATED"/>
    <property type="match status" value="1"/>
</dbReference>
<dbReference type="InterPro" id="IPR023213">
    <property type="entry name" value="CAT-like_dom_sf"/>
</dbReference>
<accession>A0AAN9AFK4</accession>
<dbReference type="Gene3D" id="3.30.559.30">
    <property type="entry name" value="Nonribosomal peptide synthetase, condensation domain"/>
    <property type="match status" value="1"/>
</dbReference>
<dbReference type="EMBL" id="JAXCGZ010000622">
    <property type="protein sequence ID" value="KAK7085735.1"/>
    <property type="molecule type" value="Genomic_DNA"/>
</dbReference>
<dbReference type="PANTHER" id="PTHR28037:SF1">
    <property type="entry name" value="ALCOHOL O-ACETYLTRANSFERASE 1-RELATED"/>
    <property type="match status" value="1"/>
</dbReference>
<dbReference type="AlphaFoldDB" id="A0AAN9AFK4"/>
<comment type="caution">
    <text evidence="1">The sequence shown here is derived from an EMBL/GenBank/DDBJ whole genome shotgun (WGS) entry which is preliminary data.</text>
</comment>
<protein>
    <recommendedName>
        <fullName evidence="3">Condensation domain-containing protein</fullName>
    </recommendedName>
</protein>
<organism evidence="1 2">
    <name type="scientific">Halocaridina rubra</name>
    <name type="common">Hawaiian red shrimp</name>
    <dbReference type="NCBI Taxonomy" id="373956"/>
    <lineage>
        <taxon>Eukaryota</taxon>
        <taxon>Metazoa</taxon>
        <taxon>Ecdysozoa</taxon>
        <taxon>Arthropoda</taxon>
        <taxon>Crustacea</taxon>
        <taxon>Multicrustacea</taxon>
        <taxon>Malacostraca</taxon>
        <taxon>Eumalacostraca</taxon>
        <taxon>Eucarida</taxon>
        <taxon>Decapoda</taxon>
        <taxon>Pleocyemata</taxon>
        <taxon>Caridea</taxon>
        <taxon>Atyoidea</taxon>
        <taxon>Atyidae</taxon>
        <taxon>Halocaridina</taxon>
    </lineage>
</organism>
<dbReference type="SUPFAM" id="SSF52777">
    <property type="entry name" value="CoA-dependent acyltransferases"/>
    <property type="match status" value="1"/>
</dbReference>
<dbReference type="Gene3D" id="3.30.559.10">
    <property type="entry name" value="Chloramphenicol acetyltransferase-like domain"/>
    <property type="match status" value="1"/>
</dbReference>
<evidence type="ECO:0008006" key="3">
    <source>
        <dbReference type="Google" id="ProtNLM"/>
    </source>
</evidence>
<sequence length="506" mass="58457">MLGGPSSIKSVFGLNKTAWSSGSRTLAASTKSRRYKSTKNYETERDNDGTFEYKMDEFQKLLIYGQRAKTRLLTPYFTLNSKKPLPSDVVQKAMQHVHRKCPTLHFTAKERDGELWWYKPHKMNLDFQVLEKEISMYDAIEIAQREGIDDANENWKVRFKQAAEDDPCLLPEVKREYPHQSYIMIIYNHACSDGITSSRVAQTYFDVINALIEGDTIHDDVPIGEYISNVEIERAYKIRKENILKDPKYLEEMKTEVTKAEKTPLLIRTFPRPEATTPVTMHQMLEMSKDIMLRFTENCKINGVTSGTGFQNIVNTALIELAQDGGAKEDYFDMSVNVPVDLRRYMTQRDMPILGAHTRPMTSFITMAKDVRDDFWKNCQEVQFINNNLLKSGAVIDQTLVKQLFFQGTPAHEFFNSLPALTKDYGYSNMGTFDKVITGHGKHVQVTGLEQYQSTQHFIYPFFVCYYKFRGNFYLEINYATDSVTEDTAQHLCDKIKFLIMKYSAK</sequence>